<evidence type="ECO:0000256" key="1">
    <source>
        <dbReference type="SAM" id="MobiDB-lite"/>
    </source>
</evidence>
<dbReference type="GeneID" id="104742516"/>
<dbReference type="InterPro" id="IPR025312">
    <property type="entry name" value="DUF4216"/>
</dbReference>
<feature type="domain" description="DUF4218" evidence="3">
    <location>
        <begin position="21"/>
        <end position="119"/>
    </location>
</feature>
<organism evidence="4 5">
    <name type="scientific">Camelina sativa</name>
    <name type="common">False flax</name>
    <name type="synonym">Myagrum sativum</name>
    <dbReference type="NCBI Taxonomy" id="90675"/>
    <lineage>
        <taxon>Eukaryota</taxon>
        <taxon>Viridiplantae</taxon>
        <taxon>Streptophyta</taxon>
        <taxon>Embryophyta</taxon>
        <taxon>Tracheophyta</taxon>
        <taxon>Spermatophyta</taxon>
        <taxon>Magnoliopsida</taxon>
        <taxon>eudicotyledons</taxon>
        <taxon>Gunneridae</taxon>
        <taxon>Pentapetalae</taxon>
        <taxon>rosids</taxon>
        <taxon>malvids</taxon>
        <taxon>Brassicales</taxon>
        <taxon>Brassicaceae</taxon>
        <taxon>Camelineae</taxon>
        <taxon>Camelina</taxon>
    </lineage>
</organism>
<protein>
    <submittedName>
        <fullName evidence="5">Uncharacterized protein LOC104742516</fullName>
    </submittedName>
</protein>
<reference evidence="4" key="1">
    <citation type="journal article" date="2014" name="Nat. Commun.">
        <title>The emerging biofuel crop Camelina sativa retains a highly undifferentiated hexaploid genome structure.</title>
        <authorList>
            <person name="Kagale S."/>
            <person name="Koh C."/>
            <person name="Nixon J."/>
            <person name="Bollina V."/>
            <person name="Clarke W.E."/>
            <person name="Tuteja R."/>
            <person name="Spillane C."/>
            <person name="Robinson S.J."/>
            <person name="Links M.G."/>
            <person name="Clarke C."/>
            <person name="Higgins E.E."/>
            <person name="Huebert T."/>
            <person name="Sharpe A.G."/>
            <person name="Parkin I.A."/>
        </authorList>
    </citation>
    <scope>NUCLEOTIDE SEQUENCE [LARGE SCALE GENOMIC DNA]</scope>
    <source>
        <strain evidence="4">cv. DH55</strain>
    </source>
</reference>
<dbReference type="RefSeq" id="XP_010461832.1">
    <property type="nucleotide sequence ID" value="XM_010463530.1"/>
</dbReference>
<evidence type="ECO:0000313" key="5">
    <source>
        <dbReference type="RefSeq" id="XP_010461832.1"/>
    </source>
</evidence>
<name>A0ABM0VVV2_CAMSA</name>
<proteinExistence type="predicted"/>
<evidence type="ECO:0000259" key="2">
    <source>
        <dbReference type="Pfam" id="PF13952"/>
    </source>
</evidence>
<dbReference type="Proteomes" id="UP000694864">
    <property type="component" value="Chromosome 14"/>
</dbReference>
<reference evidence="5" key="2">
    <citation type="submission" date="2025-08" db="UniProtKB">
        <authorList>
            <consortium name="RefSeq"/>
        </authorList>
    </citation>
    <scope>IDENTIFICATION</scope>
    <source>
        <tissue evidence="5">Leaf</tissue>
    </source>
</reference>
<dbReference type="PANTHER" id="PTHR48258">
    <property type="entry name" value="DUF4218 DOMAIN-CONTAINING PROTEIN-RELATED"/>
    <property type="match status" value="1"/>
</dbReference>
<sequence length="452" mass="52516">MFKLLFGSLVNVDVGIFFRDLCSRSLNRSEIYRLKNNIAQTLCNLEKIFPPSFFDVMEHLTVHLPEEAELRGPVQFLWMYPFERFMFHLKKKANNKASVEGSIVEQFINEEITNFSFHHYDSIGDIVLNSTQKRHASGFAQLYNYSYDVPALFRHVGGGSGKTYYEWLNDDDHHIAHTYILLNCEELQQFERLFDNEARERNDGLTDEALATLKERDYSDWLYNLIPSDYTNSLYPLWLHELVRGPIRKSTCWNAYFSRGYNFHTVNHAVNKSTTNYGICVRGSSEYEQTYYGKLQQVIQIAYHGAVGLKVTLFRCDWFDTTLGSGTRMCKAGVVEVRASGVYHKYDPFFLTTQADQVCFFPYPRVKRRLNEWLVVVKVYPRGIHDIVIEQRAPLQEVDNDLYPNSVNVLNVRSLVLPGVDLEDIPEDPVDEDSEDQDSDVEMTDESEYFSS</sequence>
<dbReference type="InterPro" id="IPR025452">
    <property type="entry name" value="DUF4218"/>
</dbReference>
<feature type="domain" description="DUF4216" evidence="2">
    <location>
        <begin position="299"/>
        <end position="376"/>
    </location>
</feature>
<accession>A0ABM0VVV2</accession>
<evidence type="ECO:0000313" key="4">
    <source>
        <dbReference type="Proteomes" id="UP000694864"/>
    </source>
</evidence>
<dbReference type="Pfam" id="PF13952">
    <property type="entry name" value="DUF4216"/>
    <property type="match status" value="1"/>
</dbReference>
<gene>
    <name evidence="5" type="primary">LOC104742516</name>
</gene>
<dbReference type="Pfam" id="PF13960">
    <property type="entry name" value="DUF4218"/>
    <property type="match status" value="1"/>
</dbReference>
<feature type="region of interest" description="Disordered" evidence="1">
    <location>
        <begin position="422"/>
        <end position="452"/>
    </location>
</feature>
<keyword evidence="4" id="KW-1185">Reference proteome</keyword>
<evidence type="ECO:0000259" key="3">
    <source>
        <dbReference type="Pfam" id="PF13960"/>
    </source>
</evidence>
<dbReference type="PANTHER" id="PTHR48258:SF3">
    <property type="entry name" value="FK506-BINDING PROTEIN 4-LIKE ISOFORM X1"/>
    <property type="match status" value="1"/>
</dbReference>